<feature type="compositionally biased region" description="Basic and acidic residues" evidence="1">
    <location>
        <begin position="832"/>
        <end position="848"/>
    </location>
</feature>
<reference evidence="3 4" key="1">
    <citation type="submission" date="2018-11" db="EMBL/GenBank/DDBJ databases">
        <title>Genome assembly of Steccherinum ochraceum LE-BIN_3174, the white-rot fungus of the Steccherinaceae family (The Residual Polyporoid clade, Polyporales, Basidiomycota).</title>
        <authorList>
            <person name="Fedorova T.V."/>
            <person name="Glazunova O.A."/>
            <person name="Landesman E.O."/>
            <person name="Moiseenko K.V."/>
            <person name="Psurtseva N.V."/>
            <person name="Savinova O.S."/>
            <person name="Shakhova N.V."/>
            <person name="Tyazhelova T.V."/>
            <person name="Vasina D.V."/>
        </authorList>
    </citation>
    <scope>NUCLEOTIDE SEQUENCE [LARGE SCALE GENOMIC DNA]</scope>
    <source>
        <strain evidence="3 4">LE-BIN_3174</strain>
    </source>
</reference>
<feature type="region of interest" description="Disordered" evidence="1">
    <location>
        <begin position="118"/>
        <end position="150"/>
    </location>
</feature>
<feature type="compositionally biased region" description="Basic and acidic residues" evidence="1">
    <location>
        <begin position="135"/>
        <end position="144"/>
    </location>
</feature>
<dbReference type="InterPro" id="IPR011666">
    <property type="entry name" value="DUF1604"/>
</dbReference>
<feature type="compositionally biased region" description="Low complexity" evidence="1">
    <location>
        <begin position="665"/>
        <end position="676"/>
    </location>
</feature>
<evidence type="ECO:0000313" key="3">
    <source>
        <dbReference type="EMBL" id="TCD61711.1"/>
    </source>
</evidence>
<evidence type="ECO:0000259" key="2">
    <source>
        <dbReference type="PROSITE" id="PS50174"/>
    </source>
</evidence>
<organism evidence="3 4">
    <name type="scientific">Steccherinum ochraceum</name>
    <dbReference type="NCBI Taxonomy" id="92696"/>
    <lineage>
        <taxon>Eukaryota</taxon>
        <taxon>Fungi</taxon>
        <taxon>Dikarya</taxon>
        <taxon>Basidiomycota</taxon>
        <taxon>Agaricomycotina</taxon>
        <taxon>Agaricomycetes</taxon>
        <taxon>Polyporales</taxon>
        <taxon>Steccherinaceae</taxon>
        <taxon>Steccherinum</taxon>
    </lineage>
</organism>
<feature type="region of interest" description="Disordered" evidence="1">
    <location>
        <begin position="294"/>
        <end position="325"/>
    </location>
</feature>
<dbReference type="Pfam" id="PF07713">
    <property type="entry name" value="DUF1604"/>
    <property type="match status" value="1"/>
</dbReference>
<feature type="compositionally biased region" description="Basic and acidic residues" evidence="1">
    <location>
        <begin position="573"/>
        <end position="582"/>
    </location>
</feature>
<feature type="compositionally biased region" description="Pro residues" evidence="1">
    <location>
        <begin position="453"/>
        <end position="464"/>
    </location>
</feature>
<sequence length="916" mass="100345">MTSRLKRKLNDLGVDTASSKANENFCLIGTPLPPLEKSKDKGEFVPLWKQEVRDEKGRRRLHGAFTGGFSAGYFNTVGSKEGWAPATFVSSRSDRAKQKAVRPEDFMDEEDLAELAESRKLVDETDEMDLGSTEAEMRARKGDAVEDEGDDSISAALASALEPSPQDSAGARILKKMGWRMGQGIGPRLTYQQRREQDISLGFAAMELGDEEAQKHKYPRRDTPLLIVPRKDNQHGLGYSPGMSLNQSLGVKGGANAKGPKLAAGFGLGALNDADDDDLDVYDGSLNKRGHNRVAFEDDDDGSRMTMGSSRHKAKAGPSRGAVDTQNTYTFQDGRPVLPGFVPMAKPLVEDKWFPLPDIPPGWTPNPRRVWDMDKNKENIDTARQRGQSQSHAEWKKSQLSADQRGTILGETPLPSQPRSVFDYLSDKDRQRIQNFRDAQPASASMPMDDEAPPPPSAPQPEPGPTQIHVPTVHPSVAKAALQGFQPFTSDPIKQSRYTAFLSYASQPHDTPSDRASAGIGPTPGQSIEDFNKELGDYAKAATVFKPLSGAMAGRFTSAVIVESGPKAVEGLHQPDHSSSREDEQDEQEKEKEDPRMGAIRLGMYGPLTREVQPWQPAKLLCKRFGVKEPEMETTETTEESVPTPSETHAQEQAKEMLAITAGATDSLDSGPSSSTSRRDLANIGMGEDETQGRDTLTYVKPSMDVFKAIFASDDEDDDEEPDAPETSAVPTPAPGPSSRPDSAILDVPPPPATSSEATQAEYQPPAVPTAPEKVDMSTFKPTFVRRADRDSRKDKDKSGSSSKDKKKKSSKPALVSFDDDDEGLQVTIGAPKKEREKRRSKDHDGERKKKRRKERENPGEVEDDTMWEEAPPPKVVQTLAASVEDPEVPVFTMDDDSGERPAGPQRGRKRAVDFM</sequence>
<feature type="compositionally biased region" description="Polar residues" evidence="1">
    <location>
        <begin position="385"/>
        <end position="404"/>
    </location>
</feature>
<gene>
    <name evidence="3" type="ORF">EIP91_008020</name>
</gene>
<dbReference type="Proteomes" id="UP000292702">
    <property type="component" value="Unassembled WGS sequence"/>
</dbReference>
<feature type="region of interest" description="Disordered" evidence="1">
    <location>
        <begin position="439"/>
        <end position="470"/>
    </location>
</feature>
<name>A0A4R0R3D7_9APHY</name>
<dbReference type="PANTHER" id="PTHR13384:SF19">
    <property type="entry name" value="G PATCH DOMAIN-CONTAINING PROTEIN 1"/>
    <property type="match status" value="1"/>
</dbReference>
<dbReference type="Pfam" id="PF26093">
    <property type="entry name" value="HTH_TGH"/>
    <property type="match status" value="1"/>
</dbReference>
<dbReference type="STRING" id="92696.A0A4R0R3D7"/>
<evidence type="ECO:0000313" key="4">
    <source>
        <dbReference type="Proteomes" id="UP000292702"/>
    </source>
</evidence>
<dbReference type="Pfam" id="PF01585">
    <property type="entry name" value="G-patch"/>
    <property type="match status" value="1"/>
</dbReference>
<dbReference type="GO" id="GO:0005634">
    <property type="term" value="C:nucleus"/>
    <property type="evidence" value="ECO:0007669"/>
    <property type="project" value="TreeGrafter"/>
</dbReference>
<dbReference type="InterPro" id="IPR000467">
    <property type="entry name" value="G_patch_dom"/>
</dbReference>
<feature type="region of interest" description="Disordered" evidence="1">
    <location>
        <begin position="569"/>
        <end position="599"/>
    </location>
</feature>
<dbReference type="GO" id="GO:0003723">
    <property type="term" value="F:RNA binding"/>
    <property type="evidence" value="ECO:0007669"/>
    <property type="project" value="TreeGrafter"/>
</dbReference>
<dbReference type="PANTHER" id="PTHR13384">
    <property type="entry name" value="G PATCH DOMAIN-CONTAINING PROTEIN 1"/>
    <property type="match status" value="1"/>
</dbReference>
<keyword evidence="4" id="KW-1185">Reference proteome</keyword>
<feature type="region of interest" description="Disordered" evidence="1">
    <location>
        <begin position="626"/>
        <end position="916"/>
    </location>
</feature>
<dbReference type="AlphaFoldDB" id="A0A4R0R3D7"/>
<feature type="region of interest" description="Disordered" evidence="1">
    <location>
        <begin position="382"/>
        <end position="421"/>
    </location>
</feature>
<feature type="domain" description="G-patch" evidence="2">
    <location>
        <begin position="166"/>
        <end position="186"/>
    </location>
</feature>
<dbReference type="PROSITE" id="PS50174">
    <property type="entry name" value="G_PATCH"/>
    <property type="match status" value="1"/>
</dbReference>
<feature type="compositionally biased region" description="Acidic residues" evidence="1">
    <location>
        <begin position="713"/>
        <end position="724"/>
    </location>
</feature>
<evidence type="ECO:0000256" key="1">
    <source>
        <dbReference type="SAM" id="MobiDB-lite"/>
    </source>
</evidence>
<protein>
    <recommendedName>
        <fullName evidence="2">G-patch domain-containing protein</fullName>
    </recommendedName>
</protein>
<dbReference type="GO" id="GO:0006397">
    <property type="term" value="P:mRNA processing"/>
    <property type="evidence" value="ECO:0007669"/>
    <property type="project" value="InterPro"/>
</dbReference>
<feature type="compositionally biased region" description="Basic and acidic residues" evidence="1">
    <location>
        <begin position="786"/>
        <end position="799"/>
    </location>
</feature>
<proteinExistence type="predicted"/>
<dbReference type="OrthoDB" id="20507at2759"/>
<accession>A0A4R0R3D7</accession>
<dbReference type="EMBL" id="RWJN01000437">
    <property type="protein sequence ID" value="TCD61711.1"/>
    <property type="molecule type" value="Genomic_DNA"/>
</dbReference>
<comment type="caution">
    <text evidence="3">The sequence shown here is derived from an EMBL/GenBank/DDBJ whole genome shotgun (WGS) entry which is preliminary data.</text>
</comment>